<dbReference type="RefSeq" id="WP_147389785.1">
    <property type="nucleotide sequence ID" value="NZ_AQHF01000020.1"/>
</dbReference>
<sequence length="494" mass="56329">MTPYNQIQSYIQQRQFQVAHHALVARINTNANDHQAYALLAELNMTLGNLNKAQKIYDKCLSLFPCALYSLSAAKLALFTQSPSAAKRYIQHLLGCTQLSGSEHDTLANILLRLNQYTDAGWHFNRAYTHAPHSPEIAINYAIHLKMSGELAQARTLLASLVQANSSNAKCQLAYSELAPVELAPTRITQLATEITAQTTPLALQRLHHALALEYEKQENYPKAWQSFIASKQAISAEISYSPKQMTDYFQALSKLLDKPIEFAPERSLAPIFVVGLPRSGTSLMEQILAQLLLQPLGETSILPQALRFCHDYNSNIQHLSRAYEEANAIEQYRLFSAQSVDGDKRFIDKQPFHFFFIDLLAKAFPRAKFVVMKRDRTDTCIANFRQLYQTSSPFHCYSYRIQDIQTMYDDTYAFLQKATQKHPTQIKLVNYESLVEAPRLTMQSLCHFLELDWQDNALHFYKQGYYSATASKMQIRQPLNNSSVGKYRNTYPI</sequence>
<evidence type="ECO:0008006" key="5">
    <source>
        <dbReference type="Google" id="ProtNLM"/>
    </source>
</evidence>
<evidence type="ECO:0000256" key="1">
    <source>
        <dbReference type="ARBA" id="ARBA00022679"/>
    </source>
</evidence>
<keyword evidence="2" id="KW-0802">TPR repeat</keyword>
<proteinExistence type="predicted"/>
<evidence type="ECO:0000313" key="3">
    <source>
        <dbReference type="EMBL" id="MBE0345604.1"/>
    </source>
</evidence>
<dbReference type="GO" id="GO:0008476">
    <property type="term" value="F:protein-tyrosine sulfotransferase activity"/>
    <property type="evidence" value="ECO:0007669"/>
    <property type="project" value="InterPro"/>
</dbReference>
<dbReference type="Pfam" id="PF13181">
    <property type="entry name" value="TPR_8"/>
    <property type="match status" value="1"/>
</dbReference>
<gene>
    <name evidence="3" type="ORF">PPEP_a0511</name>
</gene>
<dbReference type="Gene3D" id="3.40.50.300">
    <property type="entry name" value="P-loop containing nucleotide triphosphate hydrolases"/>
    <property type="match status" value="1"/>
</dbReference>
<evidence type="ECO:0000313" key="4">
    <source>
        <dbReference type="Proteomes" id="UP000660708"/>
    </source>
</evidence>
<name>A0A8I0T4W6_9GAMM</name>
<keyword evidence="4" id="KW-1185">Reference proteome</keyword>
<reference evidence="3 4" key="1">
    <citation type="submission" date="2015-06" db="EMBL/GenBank/DDBJ databases">
        <title>Genome sequence of Pseudoalteromonas peptidolytica.</title>
        <authorList>
            <person name="Xie B.-B."/>
            <person name="Rong J.-C."/>
            <person name="Qin Q.-L."/>
            <person name="Zhang Y.-Z."/>
        </authorList>
    </citation>
    <scope>NUCLEOTIDE SEQUENCE [LARGE SCALE GENOMIC DNA]</scope>
    <source>
        <strain evidence="3 4">F12-50-A1</strain>
    </source>
</reference>
<comment type="caution">
    <text evidence="3">The sequence shown here is derived from an EMBL/GenBank/DDBJ whole genome shotgun (WGS) entry which is preliminary data.</text>
</comment>
<dbReference type="PROSITE" id="PS50005">
    <property type="entry name" value="TPR"/>
    <property type="match status" value="1"/>
</dbReference>
<dbReference type="SUPFAM" id="SSF52540">
    <property type="entry name" value="P-loop containing nucleoside triphosphate hydrolases"/>
    <property type="match status" value="1"/>
</dbReference>
<dbReference type="SUPFAM" id="SSF48452">
    <property type="entry name" value="TPR-like"/>
    <property type="match status" value="1"/>
</dbReference>
<protein>
    <recommendedName>
        <fullName evidence="5">Sulfotransferase family protein</fullName>
    </recommendedName>
</protein>
<dbReference type="InterPro" id="IPR027417">
    <property type="entry name" value="P-loop_NTPase"/>
</dbReference>
<accession>A0A8I0T4W6</accession>
<dbReference type="PANTHER" id="PTHR12788:SF10">
    <property type="entry name" value="PROTEIN-TYROSINE SULFOTRANSFERASE"/>
    <property type="match status" value="1"/>
</dbReference>
<dbReference type="PANTHER" id="PTHR12788">
    <property type="entry name" value="PROTEIN-TYROSINE SULFOTRANSFERASE 2"/>
    <property type="match status" value="1"/>
</dbReference>
<dbReference type="AlphaFoldDB" id="A0A8I0T4W6"/>
<feature type="repeat" description="TPR" evidence="2">
    <location>
        <begin position="34"/>
        <end position="67"/>
    </location>
</feature>
<evidence type="ECO:0000256" key="2">
    <source>
        <dbReference type="PROSITE-ProRule" id="PRU00339"/>
    </source>
</evidence>
<dbReference type="InterPro" id="IPR011990">
    <property type="entry name" value="TPR-like_helical_dom_sf"/>
</dbReference>
<keyword evidence="1" id="KW-0808">Transferase</keyword>
<dbReference type="EMBL" id="AQHF01000020">
    <property type="protein sequence ID" value="MBE0345604.1"/>
    <property type="molecule type" value="Genomic_DNA"/>
</dbReference>
<dbReference type="InterPro" id="IPR026634">
    <property type="entry name" value="TPST-like"/>
</dbReference>
<dbReference type="Proteomes" id="UP000660708">
    <property type="component" value="Unassembled WGS sequence"/>
</dbReference>
<dbReference type="Pfam" id="PF13469">
    <property type="entry name" value="Sulfotransfer_3"/>
    <property type="match status" value="1"/>
</dbReference>
<dbReference type="Pfam" id="PF14559">
    <property type="entry name" value="TPR_19"/>
    <property type="match status" value="1"/>
</dbReference>
<organism evidence="3 4">
    <name type="scientific">Pseudoalteromonas peptidolytica F12-50-A1</name>
    <dbReference type="NCBI Taxonomy" id="1315280"/>
    <lineage>
        <taxon>Bacteria</taxon>
        <taxon>Pseudomonadati</taxon>
        <taxon>Pseudomonadota</taxon>
        <taxon>Gammaproteobacteria</taxon>
        <taxon>Alteromonadales</taxon>
        <taxon>Pseudoalteromonadaceae</taxon>
        <taxon>Pseudoalteromonas</taxon>
    </lineage>
</organism>
<dbReference type="Gene3D" id="1.25.40.10">
    <property type="entry name" value="Tetratricopeptide repeat domain"/>
    <property type="match status" value="1"/>
</dbReference>
<dbReference type="InterPro" id="IPR019734">
    <property type="entry name" value="TPR_rpt"/>
</dbReference>